<organism evidence="1 2">
    <name type="scientific">Acanthocheilonema viteae</name>
    <name type="common">Filarial nematode worm</name>
    <name type="synonym">Dipetalonema viteae</name>
    <dbReference type="NCBI Taxonomy" id="6277"/>
    <lineage>
        <taxon>Eukaryota</taxon>
        <taxon>Metazoa</taxon>
        <taxon>Ecdysozoa</taxon>
        <taxon>Nematoda</taxon>
        <taxon>Chromadorea</taxon>
        <taxon>Rhabditida</taxon>
        <taxon>Spirurina</taxon>
        <taxon>Spiruromorpha</taxon>
        <taxon>Filarioidea</taxon>
        <taxon>Onchocercidae</taxon>
        <taxon>Acanthocheilonema</taxon>
    </lineage>
</organism>
<dbReference type="EMBL" id="UPTC01000546">
    <property type="protein sequence ID" value="VBB29133.1"/>
    <property type="molecule type" value="Genomic_DNA"/>
</dbReference>
<proteinExistence type="predicted"/>
<protein>
    <submittedName>
        <fullName evidence="1">Uncharacterized protein</fullName>
    </submittedName>
</protein>
<keyword evidence="2" id="KW-1185">Reference proteome</keyword>
<evidence type="ECO:0000313" key="2">
    <source>
        <dbReference type="Proteomes" id="UP000276991"/>
    </source>
</evidence>
<sequence>MAQKKNRIEEANKKEKNKPVDEVLFESTQNSTTHTAHCKINFLIFLQLDSAPSGGSTGCFTGGVAIAGSSSSAGCFTGRVAVRQFQL</sequence>
<dbReference type="Proteomes" id="UP000276991">
    <property type="component" value="Unassembled WGS sequence"/>
</dbReference>
<dbReference type="AlphaFoldDB" id="A0A498SJ34"/>
<reference evidence="1 2" key="1">
    <citation type="submission" date="2018-08" db="EMBL/GenBank/DDBJ databases">
        <authorList>
            <person name="Laetsch R D."/>
            <person name="Stevens L."/>
            <person name="Kumar S."/>
            <person name="Blaxter L. M."/>
        </authorList>
    </citation>
    <scope>NUCLEOTIDE SEQUENCE [LARGE SCALE GENOMIC DNA]</scope>
</reference>
<evidence type="ECO:0000313" key="1">
    <source>
        <dbReference type="EMBL" id="VBB29133.1"/>
    </source>
</evidence>
<gene>
    <name evidence="1" type="ORF">NAV_LOCUS3941</name>
</gene>
<name>A0A498SJ34_ACAVI</name>
<accession>A0A498SJ34</accession>